<name>A0AA43ZK07_9HYPH</name>
<evidence type="ECO:0000256" key="1">
    <source>
        <dbReference type="SAM" id="MobiDB-lite"/>
    </source>
</evidence>
<reference evidence="2" key="1">
    <citation type="submission" date="2020-03" db="EMBL/GenBank/DDBJ databases">
        <title>Ferranicluibacter endophyticum gen. nov., sp. nov., a new genus isolated from Rubus ulmifolius Schott. stem.</title>
        <authorList>
            <person name="Roca-Couso R."/>
            <person name="Flores-Felix J.D."/>
            <person name="Igual J.M."/>
            <person name="Rivas R."/>
        </authorList>
    </citation>
    <scope>NUCLEOTIDE SEQUENCE</scope>
    <source>
        <strain evidence="2">CRRU44</strain>
    </source>
</reference>
<protein>
    <submittedName>
        <fullName evidence="2">Uncharacterized protein</fullName>
    </submittedName>
</protein>
<organism evidence="2 3">
    <name type="scientific">Ferranicluibacter rubi</name>
    <dbReference type="NCBI Taxonomy" id="2715133"/>
    <lineage>
        <taxon>Bacteria</taxon>
        <taxon>Pseudomonadati</taxon>
        <taxon>Pseudomonadota</taxon>
        <taxon>Alphaproteobacteria</taxon>
        <taxon>Hyphomicrobiales</taxon>
        <taxon>Rhizobiaceae</taxon>
        <taxon>Ferranicluibacter</taxon>
    </lineage>
</organism>
<comment type="caution">
    <text evidence="2">The sequence shown here is derived from an EMBL/GenBank/DDBJ whole genome shotgun (WGS) entry which is preliminary data.</text>
</comment>
<gene>
    <name evidence="2" type="ORF">G8E10_25700</name>
</gene>
<accession>A0AA43ZK07</accession>
<feature type="region of interest" description="Disordered" evidence="1">
    <location>
        <begin position="165"/>
        <end position="195"/>
    </location>
</feature>
<evidence type="ECO:0000313" key="3">
    <source>
        <dbReference type="Proteomes" id="UP001155840"/>
    </source>
</evidence>
<dbReference type="AlphaFoldDB" id="A0AA43ZK07"/>
<proteinExistence type="predicted"/>
<dbReference type="Proteomes" id="UP001155840">
    <property type="component" value="Unassembled WGS sequence"/>
</dbReference>
<dbReference type="EMBL" id="JAANCM010000030">
    <property type="protein sequence ID" value="NHT79094.1"/>
    <property type="molecule type" value="Genomic_DNA"/>
</dbReference>
<evidence type="ECO:0000313" key="2">
    <source>
        <dbReference type="EMBL" id="NHT79094.1"/>
    </source>
</evidence>
<keyword evidence="3" id="KW-1185">Reference proteome</keyword>
<sequence>MISQPDVDLALFGAWEIAPAYDAAGGPERQARQALRDTTRIVVLDTKATATAPRDELQEMLNIMTRELREQMQRFQVLRDMALSQEAAGNGEIDRKQVQADAKASIEAMSVIVRTLEKIDTLQRTIADDRRRDAEAKLETSDYDTMVEALRERIEERAEARARQLFGQWQRDAGDSRVDPAGGAAGIDDADPKPP</sequence>
<dbReference type="RefSeq" id="WP_167131256.1">
    <property type="nucleotide sequence ID" value="NZ_JAANCM010000030.1"/>
</dbReference>